<dbReference type="RefSeq" id="WP_134340508.1">
    <property type="nucleotide sequence ID" value="NZ_SOPW01000011.1"/>
</dbReference>
<accession>A0A4Y8IG07</accession>
<proteinExistence type="predicted"/>
<evidence type="ECO:0000313" key="2">
    <source>
        <dbReference type="EMBL" id="TFB19265.1"/>
    </source>
</evidence>
<keyword evidence="1" id="KW-0472">Membrane</keyword>
<gene>
    <name evidence="2" type="ORF">E3U55_11170</name>
</gene>
<feature type="transmembrane region" description="Helical" evidence="1">
    <location>
        <begin position="49"/>
        <end position="66"/>
    </location>
</feature>
<sequence length="82" mass="8903">MQEMGWFILLISALACLFKLNKTHYLILIGFNMLIGLVYLTLEGLMGLGIPVAFANGLLTFAVIGLKEILSELISGGTNKSE</sequence>
<evidence type="ECO:0000313" key="3">
    <source>
        <dbReference type="Proteomes" id="UP000297975"/>
    </source>
</evidence>
<keyword evidence="1" id="KW-1133">Transmembrane helix</keyword>
<comment type="caution">
    <text evidence="2">The sequence shown here is derived from an EMBL/GenBank/DDBJ whole genome shotgun (WGS) entry which is preliminary data.</text>
</comment>
<keyword evidence="1" id="KW-0812">Transmembrane</keyword>
<evidence type="ECO:0000256" key="1">
    <source>
        <dbReference type="SAM" id="Phobius"/>
    </source>
</evidence>
<dbReference type="Proteomes" id="UP000297975">
    <property type="component" value="Unassembled WGS sequence"/>
</dbReference>
<name>A0A4Y8IG07_9BACI</name>
<dbReference type="AlphaFoldDB" id="A0A4Y8IG07"/>
<reference evidence="2 3" key="1">
    <citation type="submission" date="2019-03" db="EMBL/GenBank/DDBJ databases">
        <authorList>
            <person name="He R.-H."/>
        </authorList>
    </citation>
    <scope>NUCLEOTIDE SEQUENCE [LARGE SCALE GENOMIC DNA]</scope>
    <source>
        <strain evidence="3">SH 714</strain>
    </source>
</reference>
<dbReference type="EMBL" id="SOPW01000011">
    <property type="protein sequence ID" value="TFB19265.1"/>
    <property type="molecule type" value="Genomic_DNA"/>
</dbReference>
<protein>
    <submittedName>
        <fullName evidence="2">Uncharacterized protein</fullName>
    </submittedName>
</protein>
<organism evidence="2 3">
    <name type="scientific">Filobacillus milosensis</name>
    <dbReference type="NCBI Taxonomy" id="94137"/>
    <lineage>
        <taxon>Bacteria</taxon>
        <taxon>Bacillati</taxon>
        <taxon>Bacillota</taxon>
        <taxon>Bacilli</taxon>
        <taxon>Bacillales</taxon>
        <taxon>Bacillaceae</taxon>
        <taxon>Filobacillus</taxon>
    </lineage>
</organism>
<keyword evidence="3" id="KW-1185">Reference proteome</keyword>